<comment type="caution">
    <text evidence="11">The sequence shown here is derived from an EMBL/GenBank/DDBJ whole genome shotgun (WGS) entry which is preliminary data.</text>
</comment>
<feature type="transmembrane region" description="Helical" evidence="9">
    <location>
        <begin position="489"/>
        <end position="507"/>
    </location>
</feature>
<feature type="transmembrane region" description="Helical" evidence="9">
    <location>
        <begin position="105"/>
        <end position="122"/>
    </location>
</feature>
<dbReference type="Gene3D" id="1.20.1250.20">
    <property type="entry name" value="MFS general substrate transporter like domains"/>
    <property type="match status" value="1"/>
</dbReference>
<accession>A0A9P6CRA1</accession>
<proteinExistence type="inferred from homology"/>
<dbReference type="InterPro" id="IPR005828">
    <property type="entry name" value="MFS_sugar_transport-like"/>
</dbReference>
<feature type="transmembrane region" description="Helical" evidence="9">
    <location>
        <begin position="369"/>
        <end position="391"/>
    </location>
</feature>
<gene>
    <name evidence="11" type="ORF">BDN70DRAFT_949933</name>
</gene>
<dbReference type="GO" id="GO:0016020">
    <property type="term" value="C:membrane"/>
    <property type="evidence" value="ECO:0007669"/>
    <property type="project" value="UniProtKB-SubCell"/>
</dbReference>
<feature type="transmembrane region" description="Helical" evidence="9">
    <location>
        <begin position="78"/>
        <end position="98"/>
    </location>
</feature>
<dbReference type="PROSITE" id="PS50850">
    <property type="entry name" value="MFS"/>
    <property type="match status" value="1"/>
</dbReference>
<dbReference type="InterPro" id="IPR003663">
    <property type="entry name" value="Sugar/inositol_transpt"/>
</dbReference>
<dbReference type="NCBIfam" id="TIGR00879">
    <property type="entry name" value="SP"/>
    <property type="match status" value="1"/>
</dbReference>
<comment type="similarity">
    <text evidence="2 8">Belongs to the major facilitator superfamily. Sugar transporter (TC 2.A.1.1) family.</text>
</comment>
<feature type="domain" description="Major facilitator superfamily (MFS) profile" evidence="10">
    <location>
        <begin position="23"/>
        <end position="511"/>
    </location>
</feature>
<protein>
    <submittedName>
        <fullName evidence="11">Monosaccharide importer</fullName>
    </submittedName>
</protein>
<dbReference type="Proteomes" id="UP000807469">
    <property type="component" value="Unassembled WGS sequence"/>
</dbReference>
<dbReference type="CDD" id="cd17356">
    <property type="entry name" value="MFS_HXT"/>
    <property type="match status" value="1"/>
</dbReference>
<keyword evidence="12" id="KW-1185">Reference proteome</keyword>
<evidence type="ECO:0000256" key="1">
    <source>
        <dbReference type="ARBA" id="ARBA00004141"/>
    </source>
</evidence>
<keyword evidence="4 9" id="KW-0812">Transmembrane</keyword>
<keyword evidence="5 9" id="KW-1133">Transmembrane helix</keyword>
<dbReference type="Pfam" id="PF00083">
    <property type="entry name" value="Sugar_tr"/>
    <property type="match status" value="1"/>
</dbReference>
<dbReference type="PROSITE" id="PS00217">
    <property type="entry name" value="SUGAR_TRANSPORT_2"/>
    <property type="match status" value="1"/>
</dbReference>
<reference evidence="11" key="1">
    <citation type="submission" date="2020-11" db="EMBL/GenBank/DDBJ databases">
        <authorList>
            <consortium name="DOE Joint Genome Institute"/>
            <person name="Ahrendt S."/>
            <person name="Riley R."/>
            <person name="Andreopoulos W."/>
            <person name="Labutti K."/>
            <person name="Pangilinan J."/>
            <person name="Ruiz-Duenas F.J."/>
            <person name="Barrasa J.M."/>
            <person name="Sanchez-Garcia M."/>
            <person name="Camarero S."/>
            <person name="Miyauchi S."/>
            <person name="Serrano A."/>
            <person name="Linde D."/>
            <person name="Babiker R."/>
            <person name="Drula E."/>
            <person name="Ayuso-Fernandez I."/>
            <person name="Pacheco R."/>
            <person name="Padilla G."/>
            <person name="Ferreira P."/>
            <person name="Barriuso J."/>
            <person name="Kellner H."/>
            <person name="Castanera R."/>
            <person name="Alfaro M."/>
            <person name="Ramirez L."/>
            <person name="Pisabarro A.G."/>
            <person name="Kuo A."/>
            <person name="Tritt A."/>
            <person name="Lipzen A."/>
            <person name="He G."/>
            <person name="Yan M."/>
            <person name="Ng V."/>
            <person name="Cullen D."/>
            <person name="Martin F."/>
            <person name="Rosso M.-N."/>
            <person name="Henrissat B."/>
            <person name="Hibbett D."/>
            <person name="Martinez A.T."/>
            <person name="Grigoriev I.V."/>
        </authorList>
    </citation>
    <scope>NUCLEOTIDE SEQUENCE</scope>
    <source>
        <strain evidence="11">CIRM-BRFM 674</strain>
    </source>
</reference>
<feature type="transmembrane region" description="Helical" evidence="9">
    <location>
        <begin position="210"/>
        <end position="235"/>
    </location>
</feature>
<feature type="transmembrane region" description="Helical" evidence="9">
    <location>
        <begin position="162"/>
        <end position="182"/>
    </location>
</feature>
<dbReference type="PANTHER" id="PTHR48022">
    <property type="entry name" value="PLASTIDIC GLUCOSE TRANSPORTER 4"/>
    <property type="match status" value="1"/>
</dbReference>
<feature type="transmembrane region" description="Helical" evidence="9">
    <location>
        <begin position="446"/>
        <end position="469"/>
    </location>
</feature>
<evidence type="ECO:0000256" key="2">
    <source>
        <dbReference type="ARBA" id="ARBA00010992"/>
    </source>
</evidence>
<dbReference type="PRINTS" id="PR00171">
    <property type="entry name" value="SUGRTRNSPORT"/>
</dbReference>
<evidence type="ECO:0000256" key="8">
    <source>
        <dbReference type="RuleBase" id="RU003346"/>
    </source>
</evidence>
<keyword evidence="3 8" id="KW-0813">Transport</keyword>
<evidence type="ECO:0000256" key="9">
    <source>
        <dbReference type="SAM" id="Phobius"/>
    </source>
</evidence>
<feature type="transmembrane region" description="Helical" evidence="9">
    <location>
        <begin position="17"/>
        <end position="36"/>
    </location>
</feature>
<dbReference type="PROSITE" id="PS00216">
    <property type="entry name" value="SUGAR_TRANSPORT_1"/>
    <property type="match status" value="1"/>
</dbReference>
<sequence length="569" mass="61959">MAGGAAGTGGGIETSSLLWAIIMSAFAGFGGILFGYDTGTIGGIIAMNDWLMTFGKFDSSLLDNGNNGWYIPTNDKSLVVSILSAGTFFGALLAFPMGDKVGRKWGLVASCAVFSLGVGLQLDDKWPTFIVGRVIAGFGVGLVSCLVPMYQSECAPKSIRGLIVGLYQLAITIGALLAAVVLNATKNRQDHSAWRHCRSLFWGNRWGDNLVFITLVPIAVQFVWAAVLSGGMIMLPESPRYLLLKNRQAEARRALGRLMTLPHDSPEVEAEALEIATALAVELKADAGSYIDCFRSTENRNGFRTWTGILMQGWQQLTGINFIFYYGTTFFKQAGISNPFIIQIIADVVNTVMTIVGIQLIDRVGRRRLLLIGAIGMCLSEFIVAIVGVTVGTPHQTAAGLVVNITAQRVLIAFTCIYIAFFATSWGPVIWVLTGEIFPLGIRAKGMSLSVASNWLWNFGIGYATPYLVDQSTTGVNAVKAANLGVKVFFIWGGTCVGCLIFTYFFIPETKGLSLEQIDLLYRESTIIGSNEYRKKILAENETFVKTYVHEKEKVEEDQHHDDGSHEKV</sequence>
<evidence type="ECO:0000256" key="7">
    <source>
        <dbReference type="ARBA" id="ARBA00049119"/>
    </source>
</evidence>
<keyword evidence="6 9" id="KW-0472">Membrane</keyword>
<dbReference type="EMBL" id="MU155282">
    <property type="protein sequence ID" value="KAF9476796.1"/>
    <property type="molecule type" value="Genomic_DNA"/>
</dbReference>
<evidence type="ECO:0000259" key="10">
    <source>
        <dbReference type="PROSITE" id="PS50850"/>
    </source>
</evidence>
<dbReference type="InterPro" id="IPR005829">
    <property type="entry name" value="Sugar_transporter_CS"/>
</dbReference>
<dbReference type="GO" id="GO:0005351">
    <property type="term" value="F:carbohydrate:proton symporter activity"/>
    <property type="evidence" value="ECO:0007669"/>
    <property type="project" value="TreeGrafter"/>
</dbReference>
<evidence type="ECO:0000313" key="12">
    <source>
        <dbReference type="Proteomes" id="UP000807469"/>
    </source>
</evidence>
<feature type="transmembrane region" description="Helical" evidence="9">
    <location>
        <begin position="411"/>
        <end position="434"/>
    </location>
</feature>
<dbReference type="PANTHER" id="PTHR48022:SF17">
    <property type="entry name" value="HEXOSE TRANSPORTER"/>
    <property type="match status" value="1"/>
</dbReference>
<dbReference type="AlphaFoldDB" id="A0A9P6CRA1"/>
<evidence type="ECO:0000256" key="3">
    <source>
        <dbReference type="ARBA" id="ARBA00022448"/>
    </source>
</evidence>
<dbReference type="SUPFAM" id="SSF103473">
    <property type="entry name" value="MFS general substrate transporter"/>
    <property type="match status" value="1"/>
</dbReference>
<evidence type="ECO:0000256" key="6">
    <source>
        <dbReference type="ARBA" id="ARBA00023136"/>
    </source>
</evidence>
<feature type="transmembrane region" description="Helical" evidence="9">
    <location>
        <begin position="128"/>
        <end position="150"/>
    </location>
</feature>
<comment type="subcellular location">
    <subcellularLocation>
        <location evidence="1">Membrane</location>
        <topology evidence="1">Multi-pass membrane protein</topology>
    </subcellularLocation>
</comment>
<evidence type="ECO:0000313" key="11">
    <source>
        <dbReference type="EMBL" id="KAF9476796.1"/>
    </source>
</evidence>
<name>A0A9P6CRA1_9AGAR</name>
<evidence type="ECO:0000256" key="4">
    <source>
        <dbReference type="ARBA" id="ARBA00022692"/>
    </source>
</evidence>
<dbReference type="InterPro" id="IPR020846">
    <property type="entry name" value="MFS_dom"/>
</dbReference>
<dbReference type="OrthoDB" id="6612291at2759"/>
<dbReference type="InterPro" id="IPR050360">
    <property type="entry name" value="MFS_Sugar_Transporters"/>
</dbReference>
<comment type="catalytic activity">
    <reaction evidence="7">
        <text>myo-inositol(out) + H(+)(out) = myo-inositol(in) + H(+)(in)</text>
        <dbReference type="Rhea" id="RHEA:60364"/>
        <dbReference type="ChEBI" id="CHEBI:15378"/>
        <dbReference type="ChEBI" id="CHEBI:17268"/>
    </reaction>
</comment>
<evidence type="ECO:0000256" key="5">
    <source>
        <dbReference type="ARBA" id="ARBA00022989"/>
    </source>
</evidence>
<organism evidence="11 12">
    <name type="scientific">Pholiota conissans</name>
    <dbReference type="NCBI Taxonomy" id="109636"/>
    <lineage>
        <taxon>Eukaryota</taxon>
        <taxon>Fungi</taxon>
        <taxon>Dikarya</taxon>
        <taxon>Basidiomycota</taxon>
        <taxon>Agaricomycotina</taxon>
        <taxon>Agaricomycetes</taxon>
        <taxon>Agaricomycetidae</taxon>
        <taxon>Agaricales</taxon>
        <taxon>Agaricineae</taxon>
        <taxon>Strophariaceae</taxon>
        <taxon>Pholiota</taxon>
    </lineage>
</organism>
<dbReference type="InterPro" id="IPR036259">
    <property type="entry name" value="MFS_trans_sf"/>
</dbReference>